<dbReference type="PATRIC" id="fig|1121328.3.peg.932"/>
<proteinExistence type="predicted"/>
<dbReference type="PANTHER" id="PTHR47313:SF1">
    <property type="entry name" value="RIBOSOMAL RNA LARGE SUBUNIT METHYLTRANSFERASE K_L"/>
    <property type="match status" value="1"/>
</dbReference>
<dbReference type="OrthoDB" id="9809404at2"/>
<dbReference type="PROSITE" id="PS51165">
    <property type="entry name" value="THUMP"/>
    <property type="match status" value="1"/>
</dbReference>
<accession>A0A150FQE2</accession>
<dbReference type="PROSITE" id="PS01261">
    <property type="entry name" value="UPF0020"/>
    <property type="match status" value="1"/>
</dbReference>
<dbReference type="Proteomes" id="UP000323392">
    <property type="component" value="Unassembled WGS sequence"/>
</dbReference>
<gene>
    <name evidence="5" type="ORF">JWYL7_0926</name>
    <name evidence="6" type="ORF">SAMN05661008_00928</name>
</gene>
<dbReference type="PRINTS" id="PR00507">
    <property type="entry name" value="N12N6MTFRASE"/>
</dbReference>
<evidence type="ECO:0000313" key="8">
    <source>
        <dbReference type="Proteomes" id="UP000323392"/>
    </source>
</evidence>
<dbReference type="SMART" id="SM00981">
    <property type="entry name" value="THUMP"/>
    <property type="match status" value="1"/>
</dbReference>
<name>A0A150FQE2_CLOPD</name>
<dbReference type="Pfam" id="PF22020">
    <property type="entry name" value="RlmL_1st"/>
    <property type="match status" value="1"/>
</dbReference>
<dbReference type="GO" id="GO:0070043">
    <property type="term" value="F:rRNA (guanine-N7-)-methyltransferase activity"/>
    <property type="evidence" value="ECO:0007669"/>
    <property type="project" value="TreeGrafter"/>
</dbReference>
<evidence type="ECO:0000256" key="1">
    <source>
        <dbReference type="ARBA" id="ARBA00022603"/>
    </source>
</evidence>
<protein>
    <submittedName>
        <fullName evidence="6">N6-adenine-specific DNA methylase</fullName>
    </submittedName>
    <submittedName>
        <fullName evidence="5">rRNA (Guanine-N(2)-)-methyltransferase</fullName>
    </submittedName>
</protein>
<dbReference type="InterPro" id="IPR029063">
    <property type="entry name" value="SAM-dependent_MTases_sf"/>
</dbReference>
<dbReference type="GO" id="GO:0003723">
    <property type="term" value="F:RNA binding"/>
    <property type="evidence" value="ECO:0007669"/>
    <property type="project" value="UniProtKB-UniRule"/>
</dbReference>
<reference evidence="6 8" key="2">
    <citation type="submission" date="2016-11" db="EMBL/GenBank/DDBJ databases">
        <authorList>
            <person name="Varghese N."/>
            <person name="Submissions S."/>
        </authorList>
    </citation>
    <scope>NUCLEOTIDE SEQUENCE [LARGE SCALE GENOMIC DNA]</scope>
    <source>
        <strain evidence="6 8">DSM 7308</strain>
    </source>
</reference>
<evidence type="ECO:0000313" key="6">
    <source>
        <dbReference type="EMBL" id="SHK80247.1"/>
    </source>
</evidence>
<keyword evidence="2 5" id="KW-0808">Transferase</keyword>
<dbReference type="RefSeq" id="WP_066069732.1">
    <property type="nucleotide sequence ID" value="NZ_FRBG01000005.1"/>
</dbReference>
<evidence type="ECO:0000256" key="2">
    <source>
        <dbReference type="ARBA" id="ARBA00022679"/>
    </source>
</evidence>
<dbReference type="EMBL" id="LSFY01000001">
    <property type="protein sequence ID" value="KXZ39851.1"/>
    <property type="molecule type" value="Genomic_DNA"/>
</dbReference>
<dbReference type="PROSITE" id="PS00092">
    <property type="entry name" value="N6_MTASE"/>
    <property type="match status" value="1"/>
</dbReference>
<dbReference type="Pfam" id="PF01170">
    <property type="entry name" value="UPF0020"/>
    <property type="match status" value="1"/>
</dbReference>
<dbReference type="Pfam" id="PF02926">
    <property type="entry name" value="THUMP"/>
    <property type="match status" value="1"/>
</dbReference>
<dbReference type="STRING" id="1121328.JWYL7_0926"/>
<evidence type="ECO:0000259" key="4">
    <source>
        <dbReference type="PROSITE" id="PS51165"/>
    </source>
</evidence>
<evidence type="ECO:0000256" key="3">
    <source>
        <dbReference type="PROSITE-ProRule" id="PRU00529"/>
    </source>
</evidence>
<sequence>MNSIKLIAPCLFGLEKVLSREIKELGYHIEKVEDGRITFLADEYGICKSNLWLRTAERVMVKLGEFEAKSFEELFQNTKKIKWSNWIPKNGNFPVFKASSIKSNLSSVPDIQSIVKKAVVESLKEEYNLEIFPETGEKYPIHVFINKNIVTLSIDTSGETLHKRGYREKSNKAPIRETLAAGLISLTPWRSNRLLVDPFCGSGTILIEAAMIALNMAPGLNREFVSEKWAKIPKKMWWDARKEAYDLMVKDTDFMLYGYDIDKDVIEIAKENAQIAGVDHCIKFIQKELKELCIENNYGFIITNPPYGERLEDKKSVEKLYRDMGKIFSKLDTWSFFVITSHPEFEALFGKSSDKKRKLYNGMLKTYFYQYFGPKPNNKESSNY</sequence>
<keyword evidence="8" id="KW-1185">Reference proteome</keyword>
<dbReference type="InterPro" id="IPR004114">
    <property type="entry name" value="THUMP_dom"/>
</dbReference>
<feature type="domain" description="THUMP" evidence="4">
    <location>
        <begin position="45"/>
        <end position="156"/>
    </location>
</feature>
<dbReference type="InterPro" id="IPR000241">
    <property type="entry name" value="RlmKL-like_Mtase"/>
</dbReference>
<dbReference type="InterPro" id="IPR002052">
    <property type="entry name" value="DNA_methylase_N6_adenine_CS"/>
</dbReference>
<dbReference type="SUPFAM" id="SSF53335">
    <property type="entry name" value="S-adenosyl-L-methionine-dependent methyltransferases"/>
    <property type="match status" value="1"/>
</dbReference>
<reference evidence="5 7" key="1">
    <citation type="submission" date="2016-02" db="EMBL/GenBank/DDBJ databases">
        <title>Draft genome sequence for Clostridium paradoxum JW-YL-7.</title>
        <authorList>
            <person name="Utturkar S.M."/>
            <person name="Lancaster A."/>
            <person name="Poole F.L."/>
            <person name="Adams M.W."/>
            <person name="Brown S.D."/>
        </authorList>
    </citation>
    <scope>NUCLEOTIDE SEQUENCE [LARGE SCALE GENOMIC DNA]</scope>
    <source>
        <strain evidence="5 7">JW-YL-7</strain>
    </source>
</reference>
<organism evidence="5 7">
    <name type="scientific">Alkalithermobacter thermoalcaliphilus JW-YL-7 = DSM 7308</name>
    <dbReference type="NCBI Taxonomy" id="1121328"/>
    <lineage>
        <taxon>Bacteria</taxon>
        <taxon>Bacillati</taxon>
        <taxon>Bacillota</taxon>
        <taxon>Clostridia</taxon>
        <taxon>Peptostreptococcales</taxon>
        <taxon>Tepidibacteraceae</taxon>
        <taxon>Alkalithermobacter</taxon>
    </lineage>
</organism>
<dbReference type="AlphaFoldDB" id="A0A150FQE2"/>
<dbReference type="Gene3D" id="3.40.50.150">
    <property type="entry name" value="Vaccinia Virus protein VP39"/>
    <property type="match status" value="1"/>
</dbReference>
<evidence type="ECO:0000313" key="7">
    <source>
        <dbReference type="Proteomes" id="UP000092605"/>
    </source>
</evidence>
<evidence type="ECO:0000313" key="5">
    <source>
        <dbReference type="EMBL" id="KXZ39851.1"/>
    </source>
</evidence>
<dbReference type="PANTHER" id="PTHR47313">
    <property type="entry name" value="RIBOSOMAL RNA LARGE SUBUNIT METHYLTRANSFERASE K/L"/>
    <property type="match status" value="1"/>
</dbReference>
<dbReference type="EMBL" id="FRBG01000005">
    <property type="protein sequence ID" value="SHK80247.1"/>
    <property type="molecule type" value="Genomic_DNA"/>
</dbReference>
<dbReference type="InterPro" id="IPR054170">
    <property type="entry name" value="RlmL_1st"/>
</dbReference>
<dbReference type="GO" id="GO:0008990">
    <property type="term" value="F:rRNA (guanine-N2-)-methyltransferase activity"/>
    <property type="evidence" value="ECO:0007669"/>
    <property type="project" value="TreeGrafter"/>
</dbReference>
<dbReference type="Proteomes" id="UP000092605">
    <property type="component" value="Unassembled WGS sequence"/>
</dbReference>
<keyword evidence="3" id="KW-0694">RNA-binding</keyword>
<dbReference type="Gene3D" id="3.30.2130.30">
    <property type="match status" value="1"/>
</dbReference>
<dbReference type="InterPro" id="IPR053943">
    <property type="entry name" value="RlmKL-like_Mtase_CS"/>
</dbReference>
<dbReference type="CDD" id="cd11715">
    <property type="entry name" value="THUMP_AdoMetMT"/>
    <property type="match status" value="1"/>
</dbReference>
<keyword evidence="1 5" id="KW-0489">Methyltransferase</keyword>
<comment type="caution">
    <text evidence="5">The sequence shown here is derived from an EMBL/GenBank/DDBJ whole genome shotgun (WGS) entry which is preliminary data.</text>
</comment>